<reference evidence="2 3" key="1">
    <citation type="journal article" date="2016" name="Microb. Cell Fact.">
        <title>Dissection of exopolysaccharide biosynthesis in Kozakia baliensis.</title>
        <authorList>
            <person name="Brandt J.U."/>
            <person name="Jakob F."/>
            <person name="Behr J."/>
            <person name="Geissler A.J."/>
            <person name="Vogel R.F."/>
        </authorList>
    </citation>
    <scope>NUCLEOTIDE SEQUENCE [LARGE SCALE GENOMIC DNA]</scope>
    <source>
        <strain evidence="2 3">DSM 14400</strain>
        <plasmid evidence="3">Plasmid pkb14400_3</plasmid>
    </source>
</reference>
<organism evidence="2 3">
    <name type="scientific">Kozakia baliensis</name>
    <dbReference type="NCBI Taxonomy" id="153496"/>
    <lineage>
        <taxon>Bacteria</taxon>
        <taxon>Pseudomonadati</taxon>
        <taxon>Pseudomonadota</taxon>
        <taxon>Alphaproteobacteria</taxon>
        <taxon>Acetobacterales</taxon>
        <taxon>Acetobacteraceae</taxon>
        <taxon>Kozakia</taxon>
    </lineage>
</organism>
<dbReference type="RefSeq" id="WP_070404266.1">
    <property type="nucleotide sequence ID" value="NZ_BJVW01000035.1"/>
</dbReference>
<feature type="compositionally biased region" description="Basic and acidic residues" evidence="1">
    <location>
        <begin position="95"/>
        <end position="111"/>
    </location>
</feature>
<dbReference type="AlphaFoldDB" id="A0A1D8UYW1"/>
<dbReference type="GO" id="GO:0003677">
    <property type="term" value="F:DNA binding"/>
    <property type="evidence" value="ECO:0007669"/>
    <property type="project" value="InterPro"/>
</dbReference>
<geneLocation type="plasmid" evidence="3">
    <name>pkb14400_3</name>
</geneLocation>
<dbReference type="Gene3D" id="1.10.260.40">
    <property type="entry name" value="lambda repressor-like DNA-binding domains"/>
    <property type="match status" value="1"/>
</dbReference>
<dbReference type="OrthoDB" id="461984at2"/>
<proteinExistence type="predicted"/>
<name>A0A1D8UYW1_9PROT</name>
<dbReference type="Proteomes" id="UP000179145">
    <property type="component" value="Plasmid pKB14400_3"/>
</dbReference>
<feature type="region of interest" description="Disordered" evidence="1">
    <location>
        <begin position="58"/>
        <end position="121"/>
    </location>
</feature>
<dbReference type="PROSITE" id="PS50943">
    <property type="entry name" value="HTH_CROC1"/>
    <property type="match status" value="1"/>
</dbReference>
<dbReference type="SUPFAM" id="SSF47413">
    <property type="entry name" value="lambda repressor-like DNA-binding domains"/>
    <property type="match status" value="1"/>
</dbReference>
<dbReference type="SMART" id="SM00530">
    <property type="entry name" value="HTH_XRE"/>
    <property type="match status" value="1"/>
</dbReference>
<dbReference type="KEGG" id="kba:A0U89_16210"/>
<dbReference type="InterPro" id="IPR010982">
    <property type="entry name" value="Lambda_DNA-bd_dom_sf"/>
</dbReference>
<dbReference type="InterPro" id="IPR001387">
    <property type="entry name" value="Cro/C1-type_HTH"/>
</dbReference>
<dbReference type="CDD" id="cd00093">
    <property type="entry name" value="HTH_XRE"/>
    <property type="match status" value="1"/>
</dbReference>
<keyword evidence="3" id="KW-1185">Reference proteome</keyword>
<dbReference type="Pfam" id="PF01381">
    <property type="entry name" value="HTH_3"/>
    <property type="match status" value="1"/>
</dbReference>
<evidence type="ECO:0000256" key="1">
    <source>
        <dbReference type="SAM" id="MobiDB-lite"/>
    </source>
</evidence>
<sequence length="171" mass="18685">MPNDFAKRVKAYRAANNLTQADLAKRLELSTTAVKSWEHGYRKPSEATQVKFDALLNTAAEPTESTSARKKTKAQKAPPARKQEAVSQVAVPKKAATEKPVSKESSSEPNHETTPATETIPHKVGVAGNLSPLTQEMIVTAEAFLEWFRSRNIEITATDLIDLVKAATESK</sequence>
<evidence type="ECO:0000313" key="3">
    <source>
        <dbReference type="Proteomes" id="UP000179145"/>
    </source>
</evidence>
<accession>A0A1D8UYW1</accession>
<protein>
    <submittedName>
        <fullName evidence="2">Uncharacterized protein</fullName>
    </submittedName>
</protein>
<evidence type="ECO:0000313" key="2">
    <source>
        <dbReference type="EMBL" id="AOX18830.1"/>
    </source>
</evidence>
<gene>
    <name evidence="2" type="ORF">A0U89_16210</name>
</gene>
<keyword evidence="2" id="KW-0614">Plasmid</keyword>
<dbReference type="EMBL" id="CP014677">
    <property type="protein sequence ID" value="AOX18830.1"/>
    <property type="molecule type" value="Genomic_DNA"/>
</dbReference>